<keyword evidence="4" id="KW-0560">Oxidoreductase</keyword>
<proteinExistence type="inferred from homology"/>
<feature type="binding site" evidence="5">
    <location>
        <position position="166"/>
    </location>
    <ligand>
        <name>Mn(2+)</name>
        <dbReference type="ChEBI" id="CHEBI:29035"/>
    </ligand>
</feature>
<dbReference type="InterPro" id="IPR019832">
    <property type="entry name" value="Mn/Fe_SOD_C"/>
</dbReference>
<dbReference type="InterPro" id="IPR050265">
    <property type="entry name" value="Fe/Mn_Superoxide_Dismutase"/>
</dbReference>
<dbReference type="GO" id="GO:0046872">
    <property type="term" value="F:metal ion binding"/>
    <property type="evidence" value="ECO:0007669"/>
    <property type="project" value="UniProtKB-KW"/>
</dbReference>
<dbReference type="SUPFAM" id="SSF54719">
    <property type="entry name" value="Fe,Mn superoxide dismutase (SOD), C-terminal domain"/>
    <property type="match status" value="1"/>
</dbReference>
<accession>A0A1G2TGT1</accession>
<keyword evidence="3 5" id="KW-0479">Metal-binding</keyword>
<dbReference type="PANTHER" id="PTHR11404:SF6">
    <property type="entry name" value="SUPEROXIDE DISMUTASE [MN], MITOCHONDRIAL"/>
    <property type="match status" value="1"/>
</dbReference>
<evidence type="ECO:0000259" key="6">
    <source>
        <dbReference type="Pfam" id="PF02777"/>
    </source>
</evidence>
<evidence type="ECO:0000256" key="5">
    <source>
        <dbReference type="PIRSR" id="PIRSR000349-1"/>
    </source>
</evidence>
<name>A0A1G2TGT1_9BACT</name>
<dbReference type="InterPro" id="IPR036314">
    <property type="entry name" value="SOD_C_sf"/>
</dbReference>
<dbReference type="AlphaFoldDB" id="A0A1G2TGT1"/>
<feature type="domain" description="Manganese/iron superoxide dismutase C-terminal" evidence="6">
    <location>
        <begin position="101"/>
        <end position="200"/>
    </location>
</feature>
<comment type="caution">
    <text evidence="7">The sequence shown here is derived from an EMBL/GenBank/DDBJ whole genome shotgun (WGS) entry which is preliminary data.</text>
</comment>
<gene>
    <name evidence="7" type="ORF">A3D49_00685</name>
</gene>
<dbReference type="EC" id="1.15.1.1" evidence="2"/>
<feature type="binding site" evidence="5">
    <location>
        <position position="26"/>
    </location>
    <ligand>
        <name>Mn(2+)</name>
        <dbReference type="ChEBI" id="CHEBI:29035"/>
    </ligand>
</feature>
<dbReference type="InterPro" id="IPR001189">
    <property type="entry name" value="Mn/Fe_SOD"/>
</dbReference>
<evidence type="ECO:0000256" key="4">
    <source>
        <dbReference type="ARBA" id="ARBA00023002"/>
    </source>
</evidence>
<dbReference type="Proteomes" id="UP000177279">
    <property type="component" value="Unassembled WGS sequence"/>
</dbReference>
<evidence type="ECO:0000313" key="8">
    <source>
        <dbReference type="Proteomes" id="UP000177279"/>
    </source>
</evidence>
<dbReference type="Gene3D" id="1.10.287.990">
    <property type="entry name" value="Fe,Mn superoxide dismutase (SOD) domain"/>
    <property type="match status" value="1"/>
</dbReference>
<dbReference type="GO" id="GO:0004784">
    <property type="term" value="F:superoxide dismutase activity"/>
    <property type="evidence" value="ECO:0007669"/>
    <property type="project" value="UniProtKB-EC"/>
</dbReference>
<sequence length="206" mass="23783">MTKQFEEKKFNIPSLKGISTKTIEEHLKLYAGYVKNANIILAKVDEYSEDSNPLVGAGEEHAYALGEIQRRFAFEFNGMRNHEIYFSHFVGGSTAPTAGSPLMKAIEEEWDTFDRWLKRFKTLATTRGVGWAQLLWDPASGRLLNNWVDEQHLGQLSACVPILELDMWEHSYVADYQPSGKKQYVEDFFENINWRTVEENFAKVHQ</sequence>
<dbReference type="EMBL" id="MHVS01000005">
    <property type="protein sequence ID" value="OHA96392.1"/>
    <property type="molecule type" value="Genomic_DNA"/>
</dbReference>
<dbReference type="PIRSF" id="PIRSF000349">
    <property type="entry name" value="SODismutase"/>
    <property type="match status" value="1"/>
</dbReference>
<dbReference type="InterPro" id="IPR036324">
    <property type="entry name" value="Mn/Fe_SOD_N_sf"/>
</dbReference>
<organism evidence="7 8">
    <name type="scientific">Candidatus Zambryskibacteria bacterium RIFCSPHIGHO2_02_FULL_43_37</name>
    <dbReference type="NCBI Taxonomy" id="1802749"/>
    <lineage>
        <taxon>Bacteria</taxon>
        <taxon>Candidatus Zambryskiibacteriota</taxon>
    </lineage>
</organism>
<reference evidence="7 8" key="1">
    <citation type="journal article" date="2016" name="Nat. Commun.">
        <title>Thousands of microbial genomes shed light on interconnected biogeochemical processes in an aquifer system.</title>
        <authorList>
            <person name="Anantharaman K."/>
            <person name="Brown C.T."/>
            <person name="Hug L.A."/>
            <person name="Sharon I."/>
            <person name="Castelle C.J."/>
            <person name="Probst A.J."/>
            <person name="Thomas B.C."/>
            <person name="Singh A."/>
            <person name="Wilkins M.J."/>
            <person name="Karaoz U."/>
            <person name="Brodie E.L."/>
            <person name="Williams K.H."/>
            <person name="Hubbard S.S."/>
            <person name="Banfield J.F."/>
        </authorList>
    </citation>
    <scope>NUCLEOTIDE SEQUENCE [LARGE SCALE GENOMIC DNA]</scope>
</reference>
<evidence type="ECO:0000256" key="3">
    <source>
        <dbReference type="ARBA" id="ARBA00022723"/>
    </source>
</evidence>
<dbReference type="Gene3D" id="3.55.40.20">
    <property type="entry name" value="Iron/manganese superoxide dismutase, C-terminal domain"/>
    <property type="match status" value="1"/>
</dbReference>
<dbReference type="SUPFAM" id="SSF46609">
    <property type="entry name" value="Fe,Mn superoxide dismutase (SOD), N-terminal domain"/>
    <property type="match status" value="1"/>
</dbReference>
<dbReference type="PANTHER" id="PTHR11404">
    <property type="entry name" value="SUPEROXIDE DISMUTASE 2"/>
    <property type="match status" value="1"/>
</dbReference>
<comment type="similarity">
    <text evidence="1">Belongs to the iron/manganese superoxide dismutase family.</text>
</comment>
<dbReference type="Pfam" id="PF02777">
    <property type="entry name" value="Sod_Fe_C"/>
    <property type="match status" value="1"/>
</dbReference>
<protein>
    <recommendedName>
        <fullName evidence="2">superoxide dismutase</fullName>
        <ecNumber evidence="2">1.15.1.1</ecNumber>
    </recommendedName>
</protein>
<evidence type="ECO:0000313" key="7">
    <source>
        <dbReference type="EMBL" id="OHA96392.1"/>
    </source>
</evidence>
<feature type="binding site" evidence="5">
    <location>
        <position position="170"/>
    </location>
    <ligand>
        <name>Mn(2+)</name>
        <dbReference type="ChEBI" id="CHEBI:29035"/>
    </ligand>
</feature>
<evidence type="ECO:0000256" key="2">
    <source>
        <dbReference type="ARBA" id="ARBA00012682"/>
    </source>
</evidence>
<evidence type="ECO:0000256" key="1">
    <source>
        <dbReference type="ARBA" id="ARBA00008714"/>
    </source>
</evidence>
<feature type="binding site" evidence="5">
    <location>
        <position position="82"/>
    </location>
    <ligand>
        <name>Mn(2+)</name>
        <dbReference type="ChEBI" id="CHEBI:29035"/>
    </ligand>
</feature>